<sequence length="245" mass="26815">MTRKRLSSSDRRDSIIEAATGVFARSGFSGAKTLDIARAANVSEALVFRHFPNKVAIYRAVLRTIIRSQDETLKVLSGTTPDAGGIIDLLRRTFLHSLLGKDAHNAQGTRIYFSSLGGDGTYASLAYRRSMRLWLDPLAVAMEEARKAGDITGQPMPPHNAFIFIEHVSSIMLVSRTHEPGIIPYEGDDEQLLENAVRFCARGLGMTDAAIERHRDLMRTAAPDKAIDAPATPKAPARKTRSKAA</sequence>
<evidence type="ECO:0000256" key="2">
    <source>
        <dbReference type="PROSITE-ProRule" id="PRU00335"/>
    </source>
</evidence>
<feature type="DNA-binding region" description="H-T-H motif" evidence="2">
    <location>
        <begin position="32"/>
        <end position="51"/>
    </location>
</feature>
<dbReference type="RefSeq" id="WP_089220537.1">
    <property type="nucleotide sequence ID" value="NZ_FZOS01000020.1"/>
</dbReference>
<keyword evidence="6" id="KW-1185">Reference proteome</keyword>
<dbReference type="PANTHER" id="PTHR30055:SF223">
    <property type="entry name" value="HTH-TYPE TRANSCRIPTIONAL REGULATOR UIDR"/>
    <property type="match status" value="1"/>
</dbReference>
<dbReference type="InterPro" id="IPR050109">
    <property type="entry name" value="HTH-type_TetR-like_transc_reg"/>
</dbReference>
<accession>A0A239I0Q9</accession>
<dbReference type="Pfam" id="PF00440">
    <property type="entry name" value="TetR_N"/>
    <property type="match status" value="1"/>
</dbReference>
<dbReference type="PANTHER" id="PTHR30055">
    <property type="entry name" value="HTH-TYPE TRANSCRIPTIONAL REGULATOR RUTR"/>
    <property type="match status" value="1"/>
</dbReference>
<proteinExistence type="predicted"/>
<name>A0A239I0Q9_9SPHN</name>
<evidence type="ECO:0000259" key="4">
    <source>
        <dbReference type="PROSITE" id="PS50977"/>
    </source>
</evidence>
<dbReference type="OrthoDB" id="9802802at2"/>
<evidence type="ECO:0000313" key="5">
    <source>
        <dbReference type="EMBL" id="SNS86898.1"/>
    </source>
</evidence>
<dbReference type="EMBL" id="FZOS01000020">
    <property type="protein sequence ID" value="SNS86898.1"/>
    <property type="molecule type" value="Genomic_DNA"/>
</dbReference>
<evidence type="ECO:0000256" key="3">
    <source>
        <dbReference type="SAM" id="MobiDB-lite"/>
    </source>
</evidence>
<dbReference type="Proteomes" id="UP000198281">
    <property type="component" value="Unassembled WGS sequence"/>
</dbReference>
<dbReference type="GO" id="GO:0003700">
    <property type="term" value="F:DNA-binding transcription factor activity"/>
    <property type="evidence" value="ECO:0007669"/>
    <property type="project" value="TreeGrafter"/>
</dbReference>
<organism evidence="5 6">
    <name type="scientific">Edaphosphingomonas laterariae</name>
    <dbReference type="NCBI Taxonomy" id="861865"/>
    <lineage>
        <taxon>Bacteria</taxon>
        <taxon>Pseudomonadati</taxon>
        <taxon>Pseudomonadota</taxon>
        <taxon>Alphaproteobacteria</taxon>
        <taxon>Sphingomonadales</taxon>
        <taxon>Rhizorhabdaceae</taxon>
        <taxon>Edaphosphingomonas</taxon>
    </lineage>
</organism>
<dbReference type="PRINTS" id="PR00455">
    <property type="entry name" value="HTHTETR"/>
</dbReference>
<dbReference type="InterPro" id="IPR009057">
    <property type="entry name" value="Homeodomain-like_sf"/>
</dbReference>
<keyword evidence="1 2" id="KW-0238">DNA-binding</keyword>
<dbReference type="PROSITE" id="PS50977">
    <property type="entry name" value="HTH_TETR_2"/>
    <property type="match status" value="1"/>
</dbReference>
<protein>
    <submittedName>
        <fullName evidence="5">Transcriptional regulator, TetR family</fullName>
    </submittedName>
</protein>
<dbReference type="GO" id="GO:0000976">
    <property type="term" value="F:transcription cis-regulatory region binding"/>
    <property type="evidence" value="ECO:0007669"/>
    <property type="project" value="TreeGrafter"/>
</dbReference>
<gene>
    <name evidence="5" type="ORF">SAMN06295912_12033</name>
</gene>
<reference evidence="6" key="1">
    <citation type="submission" date="2017-06" db="EMBL/GenBank/DDBJ databases">
        <authorList>
            <person name="Varghese N."/>
            <person name="Submissions S."/>
        </authorList>
    </citation>
    <scope>NUCLEOTIDE SEQUENCE [LARGE SCALE GENOMIC DNA]</scope>
    <source>
        <strain evidence="6">LNB2</strain>
    </source>
</reference>
<feature type="region of interest" description="Disordered" evidence="3">
    <location>
        <begin position="221"/>
        <end position="245"/>
    </location>
</feature>
<evidence type="ECO:0000256" key="1">
    <source>
        <dbReference type="ARBA" id="ARBA00023125"/>
    </source>
</evidence>
<dbReference type="AlphaFoldDB" id="A0A239I0Q9"/>
<dbReference type="SUPFAM" id="SSF46689">
    <property type="entry name" value="Homeodomain-like"/>
    <property type="match status" value="1"/>
</dbReference>
<dbReference type="Gene3D" id="1.10.357.10">
    <property type="entry name" value="Tetracycline Repressor, domain 2"/>
    <property type="match status" value="1"/>
</dbReference>
<feature type="domain" description="HTH tetR-type" evidence="4">
    <location>
        <begin position="9"/>
        <end position="69"/>
    </location>
</feature>
<dbReference type="InterPro" id="IPR001647">
    <property type="entry name" value="HTH_TetR"/>
</dbReference>
<evidence type="ECO:0000313" key="6">
    <source>
        <dbReference type="Proteomes" id="UP000198281"/>
    </source>
</evidence>
<feature type="compositionally biased region" description="Basic residues" evidence="3">
    <location>
        <begin position="236"/>
        <end position="245"/>
    </location>
</feature>